<dbReference type="AlphaFoldDB" id="A0A455SYA3"/>
<evidence type="ECO:0000259" key="4">
    <source>
        <dbReference type="SMART" id="SM01008"/>
    </source>
</evidence>
<dbReference type="FunFam" id="3.30.365.10:FF:000001">
    <property type="entry name" value="Xanthine dehydrogenase oxidase"/>
    <property type="match status" value="1"/>
</dbReference>
<dbReference type="InterPro" id="IPR008274">
    <property type="entry name" value="AldOxase/xan_DH_MoCoBD1"/>
</dbReference>
<evidence type="ECO:0000256" key="2">
    <source>
        <dbReference type="ARBA" id="ARBA00023002"/>
    </source>
</evidence>
<evidence type="ECO:0000313" key="5">
    <source>
        <dbReference type="EMBL" id="BBH92660.1"/>
    </source>
</evidence>
<dbReference type="Pfam" id="PF01315">
    <property type="entry name" value="Ald_Xan_dh_C"/>
    <property type="match status" value="1"/>
</dbReference>
<protein>
    <submittedName>
        <fullName evidence="5">Aldehyde dehydrogenase</fullName>
    </submittedName>
</protein>
<accession>A0A455SYA3</accession>
<dbReference type="SUPFAM" id="SSF56003">
    <property type="entry name" value="Molybdenum cofactor-binding domain"/>
    <property type="match status" value="1"/>
</dbReference>
<feature type="domain" description="Aldehyde oxidase/xanthine dehydrogenase a/b hammerhead" evidence="4">
    <location>
        <begin position="23"/>
        <end position="140"/>
    </location>
</feature>
<dbReference type="GO" id="GO:0016491">
    <property type="term" value="F:oxidoreductase activity"/>
    <property type="evidence" value="ECO:0007669"/>
    <property type="project" value="UniProtKB-KW"/>
</dbReference>
<dbReference type="InterPro" id="IPR000674">
    <property type="entry name" value="Ald_Oxase/Xan_DH_a/b"/>
</dbReference>
<dbReference type="PANTHER" id="PTHR11908">
    <property type="entry name" value="XANTHINE DEHYDROGENASE"/>
    <property type="match status" value="1"/>
</dbReference>
<evidence type="ECO:0000256" key="3">
    <source>
        <dbReference type="ARBA" id="ARBA00053029"/>
    </source>
</evidence>
<comment type="cofactor">
    <cofactor evidence="3">
        <name>Mo-molybdopterin cytosine dinucleotide</name>
        <dbReference type="ChEBI" id="CHEBI:71308"/>
    </cofactor>
</comment>
<dbReference type="SMART" id="SM01008">
    <property type="entry name" value="Ald_Xan_dh_C"/>
    <property type="match status" value="1"/>
</dbReference>
<gene>
    <name evidence="5" type="ORF">KTA_08590</name>
</gene>
<dbReference type="GO" id="GO:0005506">
    <property type="term" value="F:iron ion binding"/>
    <property type="evidence" value="ECO:0007669"/>
    <property type="project" value="InterPro"/>
</dbReference>
<proteinExistence type="predicted"/>
<dbReference type="Pfam" id="PF20256">
    <property type="entry name" value="MoCoBD_2"/>
    <property type="match status" value="1"/>
</dbReference>
<dbReference type="EMBL" id="AP019377">
    <property type="protein sequence ID" value="BBH92660.1"/>
    <property type="molecule type" value="Genomic_DNA"/>
</dbReference>
<dbReference type="Pfam" id="PF02738">
    <property type="entry name" value="MoCoBD_1"/>
    <property type="match status" value="1"/>
</dbReference>
<dbReference type="InterPro" id="IPR036856">
    <property type="entry name" value="Ald_Oxase/Xan_DH_a/b_sf"/>
</dbReference>
<dbReference type="InterPro" id="IPR037165">
    <property type="entry name" value="AldOxase/xan_DH_Mopterin-bd_sf"/>
</dbReference>
<name>A0A455SYA3_9CHLR</name>
<dbReference type="SUPFAM" id="SSF54665">
    <property type="entry name" value="CO dehydrogenase molybdoprotein N-domain-like"/>
    <property type="match status" value="1"/>
</dbReference>
<reference evidence="5" key="1">
    <citation type="submission" date="2018-12" db="EMBL/GenBank/DDBJ databases">
        <title>Novel natural products biosynthetic potential of the class Ktedonobacteria.</title>
        <authorList>
            <person name="Zheng Y."/>
            <person name="Saitou A."/>
            <person name="Wang C.M."/>
            <person name="Toyoda A."/>
            <person name="Minakuchi Y."/>
            <person name="Sekiguchi Y."/>
            <person name="Ueda K."/>
            <person name="Takano H."/>
            <person name="Sakai Y."/>
            <person name="Yokota A."/>
            <person name="Yabe S."/>
        </authorList>
    </citation>
    <scope>NUCLEOTIDE SEQUENCE</scope>
    <source>
        <strain evidence="5">A3-2</strain>
    </source>
</reference>
<keyword evidence="2" id="KW-0560">Oxidoreductase</keyword>
<keyword evidence="1" id="KW-0500">Molybdenum</keyword>
<organism evidence="5">
    <name type="scientific">Thermogemmatispora argillosa</name>
    <dbReference type="NCBI Taxonomy" id="2045280"/>
    <lineage>
        <taxon>Bacteria</taxon>
        <taxon>Bacillati</taxon>
        <taxon>Chloroflexota</taxon>
        <taxon>Ktedonobacteria</taxon>
        <taxon>Thermogemmatisporales</taxon>
        <taxon>Thermogemmatisporaceae</taxon>
        <taxon>Thermogemmatispora</taxon>
    </lineage>
</organism>
<dbReference type="Gene3D" id="3.90.1170.50">
    <property type="entry name" value="Aldehyde oxidase/xanthine dehydrogenase, a/b hammerhead"/>
    <property type="match status" value="1"/>
</dbReference>
<dbReference type="PANTHER" id="PTHR11908:SF132">
    <property type="entry name" value="ALDEHYDE OXIDASE 1-RELATED"/>
    <property type="match status" value="1"/>
</dbReference>
<dbReference type="InterPro" id="IPR046867">
    <property type="entry name" value="AldOxase/xan_DH_MoCoBD2"/>
</dbReference>
<sequence length="787" mass="84596">MLMGIAALVGTPIKRREDPRLITGQATYVDDIKLPGMLYMAVLRSPYGHARIRSINTEAAKQAPGVVAVYTAQDLKGVVGNIPVAAPLPPHITNGMGRRGPLAEGKVRFYGDPVAVVIAESRYGARDALDLIEVDYEPLPAVVDPEKAAQPDAPLLYEEFGTNVAASVRPPTDEIDRVFAETQANGGIVVKQRMVNQRLAPSPMETRGVVAEFRKADRTLTIWSSSQIPHLLRNYLAEQLGLPQHQVRVIVPEVGGGFGCKLNIYPEEALVAFAAMKTGRPVKWIEDRSENLAVTIHGRDQIDYVEVAATREGKITGLKVHVVSDLGAYLQFFTDVIAIAFTLPMICGCYDIPVAYGSCDIVFTNKAPTDAYRGAGRPEAAYLVERAVDLVAHALGKDPAEVRMINFVKPEQFPHKMATGTVYDSGNYQAALEKAMQLIGYQQLRAEQAQKRAQGKLMGIGISSYVEICGIGPKGLTPFGLYESARVRVDQSGDVLIYTGASPHGQGEETTFAQIAADEFGIPIERVLVIHGDTDSTPEGRGTYGSRTTAVGGTAVYNAVQKLKEKMKQIAAHMLEASPADVTLEDGKFSVAGAPQKAVTFAEVAAAANFSNTLPPGIEPGLETTVFFEPEACTFPFGTHICVVEIDKDTGEVHLTRYVAVDDCGRQLNPLLVAGQIHGGIVQGVGQALFEGVVYDENGQLLTSTFMDYAMPLASELPSFELDHTVTPTPYNPLGVKGVGEAGTIAATPAVAGAVADALGLPHVDMPFTPERIWRIIQQQQQAQPQA</sequence>
<dbReference type="Gene3D" id="3.30.365.10">
    <property type="entry name" value="Aldehyde oxidase/xanthine dehydrogenase, molybdopterin binding domain"/>
    <property type="match status" value="4"/>
</dbReference>
<evidence type="ECO:0000256" key="1">
    <source>
        <dbReference type="ARBA" id="ARBA00022505"/>
    </source>
</evidence>
<dbReference type="InterPro" id="IPR016208">
    <property type="entry name" value="Ald_Oxase/xanthine_DH-like"/>
</dbReference>